<dbReference type="AlphaFoldDB" id="A0A6J4MZR0"/>
<organism evidence="1">
    <name type="scientific">uncultured Phycisphaerae bacterium</name>
    <dbReference type="NCBI Taxonomy" id="904963"/>
    <lineage>
        <taxon>Bacteria</taxon>
        <taxon>Pseudomonadati</taxon>
        <taxon>Planctomycetota</taxon>
        <taxon>Phycisphaerae</taxon>
        <taxon>environmental samples</taxon>
    </lineage>
</organism>
<gene>
    <name evidence="1" type="ORF">AVDCRST_MAG64-123</name>
</gene>
<reference evidence="1" key="1">
    <citation type="submission" date="2020-02" db="EMBL/GenBank/DDBJ databases">
        <authorList>
            <person name="Meier V. D."/>
        </authorList>
    </citation>
    <scope>NUCLEOTIDE SEQUENCE</scope>
    <source>
        <strain evidence="1">AVDCRST_MAG64</strain>
    </source>
</reference>
<proteinExistence type="predicted"/>
<accession>A0A6J4MZR0</accession>
<feature type="non-terminal residue" evidence="1">
    <location>
        <position position="155"/>
    </location>
</feature>
<evidence type="ECO:0000313" key="1">
    <source>
        <dbReference type="EMBL" id="CAA9373666.1"/>
    </source>
</evidence>
<sequence length="155" mass="15638">MAGETYLFGPAGSGAFNNPNVWAPTVGAPPRSGQDQRLVVTSGTLVVPAGQPWDDFDVSVLGNATIAFSAVTFGNESTLNQTAPDATYTVTGGNLNNFGNIDIGGSGAQATARLNLSGGAFVNNGPIDVDGNFLVGGGGPFINNSTFTIENGIAQ</sequence>
<protein>
    <submittedName>
        <fullName evidence="1">Uncharacterized protein</fullName>
    </submittedName>
</protein>
<name>A0A6J4MZR0_9BACT</name>
<dbReference type="EMBL" id="CADCUQ010000035">
    <property type="protein sequence ID" value="CAA9373666.1"/>
    <property type="molecule type" value="Genomic_DNA"/>
</dbReference>